<protein>
    <recommendedName>
        <fullName evidence="3">DUF4795 domain-containing protein</fullName>
    </recommendedName>
</protein>
<reference evidence="4 5" key="1">
    <citation type="submission" date="2020-11" db="EMBL/GenBank/DDBJ databases">
        <authorList>
            <person name="Wallbank WR R."/>
            <person name="Pardo Diaz C."/>
            <person name="Kozak K."/>
            <person name="Martin S."/>
            <person name="Jiggins C."/>
            <person name="Moest M."/>
            <person name="Warren A I."/>
            <person name="Generalovic N T."/>
            <person name="Byers J.R.P. K."/>
            <person name="Montejo-Kovacevich G."/>
            <person name="Yen C E."/>
        </authorList>
    </citation>
    <scope>NUCLEOTIDE SEQUENCE [LARGE SCALE GENOMIC DNA]</scope>
</reference>
<accession>A0A7R8UTK0</accession>
<dbReference type="Pfam" id="PF16043">
    <property type="entry name" value="DUF4795"/>
    <property type="match status" value="1"/>
</dbReference>
<feature type="compositionally biased region" description="Basic and acidic residues" evidence="2">
    <location>
        <begin position="308"/>
        <end position="317"/>
    </location>
</feature>
<keyword evidence="5" id="KW-1185">Reference proteome</keyword>
<feature type="compositionally biased region" description="Basic and acidic residues" evidence="2">
    <location>
        <begin position="1040"/>
        <end position="1051"/>
    </location>
</feature>
<keyword evidence="1" id="KW-0175">Coiled coil</keyword>
<gene>
    <name evidence="4" type="ORF">HERILL_LOCUS9159</name>
</gene>
<proteinExistence type="predicted"/>
<feature type="compositionally biased region" description="Polar residues" evidence="2">
    <location>
        <begin position="949"/>
        <end position="970"/>
    </location>
</feature>
<feature type="coiled-coil region" evidence="1">
    <location>
        <begin position="406"/>
        <end position="440"/>
    </location>
</feature>
<dbReference type="EMBL" id="LR899011">
    <property type="protein sequence ID" value="CAD7086380.1"/>
    <property type="molecule type" value="Genomic_DNA"/>
</dbReference>
<dbReference type="Proteomes" id="UP000594454">
    <property type="component" value="Chromosome 3"/>
</dbReference>
<feature type="compositionally biased region" description="Polar residues" evidence="2">
    <location>
        <begin position="1015"/>
        <end position="1032"/>
    </location>
</feature>
<feature type="domain" description="DUF4795" evidence="3">
    <location>
        <begin position="456"/>
        <end position="654"/>
    </location>
</feature>
<evidence type="ECO:0000256" key="1">
    <source>
        <dbReference type="SAM" id="Coils"/>
    </source>
</evidence>
<feature type="region of interest" description="Disordered" evidence="2">
    <location>
        <begin position="757"/>
        <end position="816"/>
    </location>
</feature>
<name>A0A7R8UTK0_HERIL</name>
<feature type="coiled-coil region" evidence="1">
    <location>
        <begin position="200"/>
        <end position="227"/>
    </location>
</feature>
<evidence type="ECO:0000256" key="2">
    <source>
        <dbReference type="SAM" id="MobiDB-lite"/>
    </source>
</evidence>
<dbReference type="InParanoid" id="A0A7R8UTK0"/>
<evidence type="ECO:0000313" key="5">
    <source>
        <dbReference type="Proteomes" id="UP000594454"/>
    </source>
</evidence>
<feature type="compositionally biased region" description="Basic and acidic residues" evidence="2">
    <location>
        <begin position="247"/>
        <end position="262"/>
    </location>
</feature>
<dbReference type="AlphaFoldDB" id="A0A7R8UTK0"/>
<feature type="region of interest" description="Disordered" evidence="2">
    <location>
        <begin position="247"/>
        <end position="347"/>
    </location>
</feature>
<feature type="compositionally biased region" description="Acidic residues" evidence="2">
    <location>
        <begin position="846"/>
        <end position="871"/>
    </location>
</feature>
<dbReference type="PANTHER" id="PTHR47080:SF1">
    <property type="entry name" value="CHROMOSOME 16 OPEN READING FRAME 96"/>
    <property type="match status" value="1"/>
</dbReference>
<dbReference type="InterPro" id="IPR032013">
    <property type="entry name" value="DUF4795"/>
</dbReference>
<feature type="region of interest" description="Disordered" evidence="2">
    <location>
        <begin position="839"/>
        <end position="1051"/>
    </location>
</feature>
<organism evidence="4 5">
    <name type="scientific">Hermetia illucens</name>
    <name type="common">Black soldier fly</name>
    <dbReference type="NCBI Taxonomy" id="343691"/>
    <lineage>
        <taxon>Eukaryota</taxon>
        <taxon>Metazoa</taxon>
        <taxon>Ecdysozoa</taxon>
        <taxon>Arthropoda</taxon>
        <taxon>Hexapoda</taxon>
        <taxon>Insecta</taxon>
        <taxon>Pterygota</taxon>
        <taxon>Neoptera</taxon>
        <taxon>Endopterygota</taxon>
        <taxon>Diptera</taxon>
        <taxon>Brachycera</taxon>
        <taxon>Stratiomyomorpha</taxon>
        <taxon>Stratiomyidae</taxon>
        <taxon>Hermetiinae</taxon>
        <taxon>Hermetia</taxon>
    </lineage>
</organism>
<sequence>MPPLLIDIPQMIDLALGTPEIGVVNFTVLHSLLHAMTEILNLDKYRVEFRGNQGVKIEKLIHHIPLLPIVTVQEFNVESSTSEDQKVVRRTPVAKKKTDKYERILVIRKTDEIDDEGGSISSRVRRSVQQPVQIVSQDDFRKLDPRRGTSIHDPIGRYLPNNQEVFDSARGESEDSRNPVGEMWHTLNVIKRVDATEIAIEKLTSMMRDVSDEYRKLKNAMDRVSAMSDISHLADKIDILEKMIHDHFSKQSSDRRGGKSTERTAGGGGSPPSTGGPVSKHQTIQSSQATDARTGTVAAGSNVGQQPPDRRTAHDSHASTTTEKGGVVRESGPHESDPAITPRHSGADDLYDDFYELKNEVEKLKGTVEQILGYPKNSEASQNLTTAVTGPSQMIPGVAGKTPGDTRDLGRRMELLENKLNTIEHQIFDLEKEFAELVDRFEDEDRPNAGLNADVTGIADIYAKVTGMKTDLDTTMDRCNFLIVERDQIVENIESLSKKIEEFKNIKVDKDEIDELLAEKADYNMLQRKVSVDQFDATKRHLTNGLVEALDKLTEQSKNWQSAFDEIRTMTEDKVGRDELNPLKDYVDSKIHALQERLKALAALRRDPEAAGTRSKYLRQVNCISCDQDVIMRIDEPSGVTRSEAMPAPSSLKPFLVYELDSIRKQMKDPNTRNLRHFETMTKEKPQLMADGRARKPANRYCGGSHTILTPQDRVQRCKFNKKLIPTECFIKTNEGCYYKAMKKECICSDKKEQQEKIQDLRSTTSSKPEIRSEGAASDRQPKAEVIKQITSIRSSKSEMQKESPTVSGRGSYRSVKSREGIQAVRSLLGGEEAEAEVCDLVTSEIPDEAAAEEQAADEQNAEAEVADEMQPEGAQPRGSVAGQSQARGSVAGQSQPRGSLVGQSLAGETQPRGSLVGQSPAGETQPRGSLAGQSQVRLSHAEEEQTRRLSQTGEAHTGQSQGAEAQITDSPPAEGHLGEKQAEEEVNIATKVGDEITEQQQMDEVQVEPPKRASQGSFATSKTSAMSTQKQPDVILEEMPEKDVESEKEE</sequence>
<feature type="compositionally biased region" description="Polar residues" evidence="2">
    <location>
        <begin position="882"/>
        <end position="898"/>
    </location>
</feature>
<dbReference type="PANTHER" id="PTHR47080">
    <property type="entry name" value="CHROMOSOME 16 OPEN READING FRAME 96"/>
    <property type="match status" value="1"/>
</dbReference>
<dbReference type="OrthoDB" id="5981048at2759"/>
<evidence type="ECO:0000259" key="3">
    <source>
        <dbReference type="Pfam" id="PF16043"/>
    </source>
</evidence>
<feature type="compositionally biased region" description="Polar residues" evidence="2">
    <location>
        <begin position="280"/>
        <end position="293"/>
    </location>
</feature>
<evidence type="ECO:0000313" key="4">
    <source>
        <dbReference type="EMBL" id="CAD7086380.1"/>
    </source>
</evidence>